<dbReference type="AlphaFoldDB" id="A0A8C2JGJ9"/>
<evidence type="ECO:0000256" key="1">
    <source>
        <dbReference type="ARBA" id="ARBA00022842"/>
    </source>
</evidence>
<dbReference type="Ensembl" id="ENSCCRT00020103649.1">
    <property type="protein sequence ID" value="ENSCCRP00020094847.1"/>
    <property type="gene ID" value="ENSCCRG00020043455.1"/>
</dbReference>
<evidence type="ECO:0000313" key="4">
    <source>
        <dbReference type="Proteomes" id="UP000694701"/>
    </source>
</evidence>
<evidence type="ECO:0000313" key="3">
    <source>
        <dbReference type="Ensembl" id="ENSCCRP00020094847.1"/>
    </source>
</evidence>
<reference evidence="3" key="1">
    <citation type="submission" date="2025-08" db="UniProtKB">
        <authorList>
            <consortium name="Ensembl"/>
        </authorList>
    </citation>
    <scope>IDENTIFICATION</scope>
</reference>
<dbReference type="InterPro" id="IPR004014">
    <property type="entry name" value="ATPase_P-typ_cation-transptr_N"/>
</dbReference>
<accession>A0A8C2JGJ9</accession>
<proteinExistence type="predicted"/>
<evidence type="ECO:0000259" key="2">
    <source>
        <dbReference type="Pfam" id="PF00690"/>
    </source>
</evidence>
<dbReference type="InterPro" id="IPR023298">
    <property type="entry name" value="ATPase_P-typ_TM_dom_sf"/>
</dbReference>
<protein>
    <recommendedName>
        <fullName evidence="2">Cation-transporting P-type ATPase N-terminal domain-containing protein</fullName>
    </recommendedName>
</protein>
<keyword evidence="1" id="KW-0460">Magnesium</keyword>
<name>A0A8C2JGJ9_CYPCA</name>
<feature type="domain" description="Cation-transporting P-type ATPase N-terminal" evidence="2">
    <location>
        <begin position="5"/>
        <end position="39"/>
    </location>
</feature>
<dbReference type="Pfam" id="PF00690">
    <property type="entry name" value="Cation_ATPase_N"/>
    <property type="match status" value="1"/>
</dbReference>
<organism evidence="3 4">
    <name type="scientific">Cyprinus carpio</name>
    <name type="common">Common carp</name>
    <dbReference type="NCBI Taxonomy" id="7962"/>
    <lineage>
        <taxon>Eukaryota</taxon>
        <taxon>Metazoa</taxon>
        <taxon>Chordata</taxon>
        <taxon>Craniata</taxon>
        <taxon>Vertebrata</taxon>
        <taxon>Euteleostomi</taxon>
        <taxon>Actinopterygii</taxon>
        <taxon>Neopterygii</taxon>
        <taxon>Teleostei</taxon>
        <taxon>Ostariophysi</taxon>
        <taxon>Cypriniformes</taxon>
        <taxon>Cyprinidae</taxon>
        <taxon>Cyprininae</taxon>
        <taxon>Cyprinus</taxon>
    </lineage>
</organism>
<dbReference type="SUPFAM" id="SSF81665">
    <property type="entry name" value="Calcium ATPase, transmembrane domain M"/>
    <property type="match status" value="1"/>
</dbReference>
<sequence length="41" mass="4512">MENAHTKSASEVLANFGVNENTGLTLEEVKNNFERYGPNGE</sequence>
<dbReference type="Proteomes" id="UP000694701">
    <property type="component" value="Unplaced"/>
</dbReference>